<evidence type="ECO:0000256" key="1">
    <source>
        <dbReference type="ARBA" id="ARBA00023125"/>
    </source>
</evidence>
<dbReference type="InterPro" id="IPR001387">
    <property type="entry name" value="Cro/C1-type_HTH"/>
</dbReference>
<reference evidence="3 4" key="1">
    <citation type="submission" date="2021-03" db="EMBL/GenBank/DDBJ databases">
        <title>Genomic Encyclopedia of Type Strains, Phase IV (KMG-IV): sequencing the most valuable type-strain genomes for metagenomic binning, comparative biology and taxonomic classification.</title>
        <authorList>
            <person name="Goeker M."/>
        </authorList>
    </citation>
    <scope>NUCLEOTIDE SEQUENCE [LARGE SCALE GENOMIC DNA]</scope>
    <source>
        <strain evidence="3 4">DSM 24004</strain>
    </source>
</reference>
<accession>A0ABS4GHM3</accession>
<keyword evidence="4" id="KW-1185">Reference proteome</keyword>
<name>A0ABS4GHM3_9FIRM</name>
<evidence type="ECO:0000313" key="3">
    <source>
        <dbReference type="EMBL" id="MBP1926880.1"/>
    </source>
</evidence>
<dbReference type="Gene3D" id="1.10.260.40">
    <property type="entry name" value="lambda repressor-like DNA-binding domains"/>
    <property type="match status" value="1"/>
</dbReference>
<protein>
    <submittedName>
        <fullName evidence="3">Transcriptional regulator with XRE-family HTH domain</fullName>
    </submittedName>
</protein>
<dbReference type="Pfam" id="PF01381">
    <property type="entry name" value="HTH_3"/>
    <property type="match status" value="1"/>
</dbReference>
<keyword evidence="1" id="KW-0238">DNA-binding</keyword>
<evidence type="ECO:0000259" key="2">
    <source>
        <dbReference type="PROSITE" id="PS50943"/>
    </source>
</evidence>
<organism evidence="3 4">
    <name type="scientific">Sedimentibacter acidaminivorans</name>
    <dbReference type="NCBI Taxonomy" id="913099"/>
    <lineage>
        <taxon>Bacteria</taxon>
        <taxon>Bacillati</taxon>
        <taxon>Bacillota</taxon>
        <taxon>Tissierellia</taxon>
        <taxon>Sedimentibacter</taxon>
    </lineage>
</organism>
<dbReference type="PROSITE" id="PS50943">
    <property type="entry name" value="HTH_CROC1"/>
    <property type="match status" value="1"/>
</dbReference>
<dbReference type="InterPro" id="IPR010982">
    <property type="entry name" value="Lambda_DNA-bd_dom_sf"/>
</dbReference>
<dbReference type="EMBL" id="JAGGKS010000008">
    <property type="protein sequence ID" value="MBP1926880.1"/>
    <property type="molecule type" value="Genomic_DNA"/>
</dbReference>
<dbReference type="RefSeq" id="WP_209512597.1">
    <property type="nucleotide sequence ID" value="NZ_JAGGKS010000008.1"/>
</dbReference>
<dbReference type="PANTHER" id="PTHR46558">
    <property type="entry name" value="TRACRIPTIONAL REGULATORY PROTEIN-RELATED-RELATED"/>
    <property type="match status" value="1"/>
</dbReference>
<dbReference type="SUPFAM" id="SSF47413">
    <property type="entry name" value="lambda repressor-like DNA-binding domains"/>
    <property type="match status" value="1"/>
</dbReference>
<gene>
    <name evidence="3" type="ORF">J2Z76_002750</name>
</gene>
<dbReference type="CDD" id="cd00093">
    <property type="entry name" value="HTH_XRE"/>
    <property type="match status" value="1"/>
</dbReference>
<sequence>MKFGDKLRSLRNKYNLTQTELAEKLNLSKANISKYESGNLEPNIQTITTISKLFNVSVDYLLKDEPDDESLTIDEEFQSLLSDPKTLVAFKDFQNLTDTDKQEIINFIKFKKQQNN</sequence>
<dbReference type="Proteomes" id="UP001519342">
    <property type="component" value="Unassembled WGS sequence"/>
</dbReference>
<feature type="domain" description="HTH cro/C1-type" evidence="2">
    <location>
        <begin position="7"/>
        <end position="61"/>
    </location>
</feature>
<dbReference type="SMART" id="SM00530">
    <property type="entry name" value="HTH_XRE"/>
    <property type="match status" value="1"/>
</dbReference>
<evidence type="ECO:0000313" key="4">
    <source>
        <dbReference type="Proteomes" id="UP001519342"/>
    </source>
</evidence>
<comment type="caution">
    <text evidence="3">The sequence shown here is derived from an EMBL/GenBank/DDBJ whole genome shotgun (WGS) entry which is preliminary data.</text>
</comment>
<dbReference type="PANTHER" id="PTHR46558:SF11">
    <property type="entry name" value="HTH-TYPE TRANSCRIPTIONAL REGULATOR XRE"/>
    <property type="match status" value="1"/>
</dbReference>
<proteinExistence type="predicted"/>